<dbReference type="PANTHER" id="PTHR34222:SF100">
    <property type="entry name" value="CCHC-TYPE DOMAIN-CONTAINING PROTEIN"/>
    <property type="match status" value="1"/>
</dbReference>
<feature type="region of interest" description="Disordered" evidence="3">
    <location>
        <begin position="504"/>
        <end position="546"/>
    </location>
</feature>
<keyword evidence="4" id="KW-1133">Transmembrane helix</keyword>
<proteinExistence type="predicted"/>
<dbReference type="OrthoDB" id="1917367at2759"/>
<protein>
    <recommendedName>
        <fullName evidence="5">CCHC-type domain-containing protein</fullName>
    </recommendedName>
</protein>
<dbReference type="InterPro" id="IPR054722">
    <property type="entry name" value="PolX-like_BBD"/>
</dbReference>
<evidence type="ECO:0000259" key="5">
    <source>
        <dbReference type="PROSITE" id="PS50158"/>
    </source>
</evidence>
<keyword evidence="2" id="KW-0479">Metal-binding</keyword>
<organism evidence="6 7">
    <name type="scientific">Trifolium subterraneum</name>
    <name type="common">Subterranean clover</name>
    <dbReference type="NCBI Taxonomy" id="3900"/>
    <lineage>
        <taxon>Eukaryota</taxon>
        <taxon>Viridiplantae</taxon>
        <taxon>Streptophyta</taxon>
        <taxon>Embryophyta</taxon>
        <taxon>Tracheophyta</taxon>
        <taxon>Spermatophyta</taxon>
        <taxon>Magnoliopsida</taxon>
        <taxon>eudicotyledons</taxon>
        <taxon>Gunneridae</taxon>
        <taxon>Pentapetalae</taxon>
        <taxon>rosids</taxon>
        <taxon>fabids</taxon>
        <taxon>Fabales</taxon>
        <taxon>Fabaceae</taxon>
        <taxon>Papilionoideae</taxon>
        <taxon>50 kb inversion clade</taxon>
        <taxon>NPAAA clade</taxon>
        <taxon>Hologalegina</taxon>
        <taxon>IRL clade</taxon>
        <taxon>Trifolieae</taxon>
        <taxon>Trifolium</taxon>
    </lineage>
</organism>
<keyword evidence="1" id="KW-0378">Hydrolase</keyword>
<dbReference type="InterPro" id="IPR057670">
    <property type="entry name" value="SH3_retrovirus"/>
</dbReference>
<name>A0A2Z6PHX4_TRISU</name>
<dbReference type="GO" id="GO:0008270">
    <property type="term" value="F:zinc ion binding"/>
    <property type="evidence" value="ECO:0007669"/>
    <property type="project" value="UniProtKB-KW"/>
</dbReference>
<gene>
    <name evidence="6" type="ORF">TSUD_411100</name>
</gene>
<evidence type="ECO:0000313" key="6">
    <source>
        <dbReference type="EMBL" id="GAU50880.1"/>
    </source>
</evidence>
<keyword evidence="1" id="KW-0064">Aspartyl protease</keyword>
<dbReference type="EMBL" id="DF974904">
    <property type="protein sequence ID" value="GAU50880.1"/>
    <property type="molecule type" value="Genomic_DNA"/>
</dbReference>
<evidence type="ECO:0000313" key="7">
    <source>
        <dbReference type="Proteomes" id="UP000242715"/>
    </source>
</evidence>
<evidence type="ECO:0000256" key="1">
    <source>
        <dbReference type="ARBA" id="ARBA00022750"/>
    </source>
</evidence>
<dbReference type="AlphaFoldDB" id="A0A2Z6PHX4"/>
<dbReference type="PROSITE" id="PS50158">
    <property type="entry name" value="ZF_CCHC"/>
    <property type="match status" value="1"/>
</dbReference>
<dbReference type="SMART" id="SM00343">
    <property type="entry name" value="ZnF_C2HC"/>
    <property type="match status" value="2"/>
</dbReference>
<dbReference type="InterPro" id="IPR025724">
    <property type="entry name" value="GAG-pre-integrase_dom"/>
</dbReference>
<sequence>MVSKSLDQISTLPLIHFLSIRSIHLHFGRFENAKEDLSNLKQQSGQPVYEFLAQMEIIWNQLASCESSPKDVTDLKIYETHRNCIRLIQFLMALTDDYEPVRASLLHQNPLPTLENALPCLKSEETRLGLVRQQVDHAFAVTNKPTKFCCRCHKSDHSFSDCPLVECHNCNKKGHIASNCCRYCKTPGHLIQNWPTRPPRSDQNRNQPRSNSSRPALATAATTNVSVESSQPAFSVTDLESLLRQLLSSGNTPAALSTTPDNSKWYLDSACCNHMTSTSHLFSSLSENNTTQSIHTADGSLMLVTHKVPNICAASKDSSIRLWHYRLAHSSIGKMHHLVSQGHLGSVADESLECTTCKTAKQPALSFNKITSISTSSFDLVHSDVWGPGPTPSMGGSWFFVEIMQWNIVIPNSYLFFMSKPHEYTKLEPRARLCCFLGYGAEHKGYRCWDPIFQRNRVSRHVVFWEHIMFSSLSRFKSIPSTSTPLFTNPDFDYFPSDTIAGSETHVGSSSEIPTPSDIPSTSSDDVSSVDPAPPTVELPTRVRNPPPYLRDNYHCYSTMLHYHEPQSYKEAYADPHWQQAMQEELHALEKTHTWDLVDPPSNKTLVGCKWVYKIKTLSDGTIEPYKARLVAKGFTQEYGIDYEETFAHVARITSVRTLLVIAATRQWKLTQMDVKNAFLNGELEEEVYMHPPQDITVRKTKTITQLNFYSSAHDSALLTRKTDNGTVLLLLYVDDMIITGDDSFGIEDIKKFLCQHFDMKDLGLLSYFLGLGVLSSSDGLFMSRAKYASDLTSRAGLTDFKIEQTPLEPNIRFTPQDGTLLDDVLTMMFSMNEPNILKLIVTLFVNILFVVNFILSPLALLTSRLICSQNLIHPVASAL</sequence>
<feature type="compositionally biased region" description="Low complexity" evidence="3">
    <location>
        <begin position="509"/>
        <end position="531"/>
    </location>
</feature>
<evidence type="ECO:0000256" key="4">
    <source>
        <dbReference type="SAM" id="Phobius"/>
    </source>
</evidence>
<dbReference type="GO" id="GO:0004190">
    <property type="term" value="F:aspartic-type endopeptidase activity"/>
    <property type="evidence" value="ECO:0007669"/>
    <property type="project" value="UniProtKB-KW"/>
</dbReference>
<evidence type="ECO:0000256" key="2">
    <source>
        <dbReference type="PROSITE-ProRule" id="PRU00047"/>
    </source>
</evidence>
<keyword evidence="2" id="KW-0863">Zinc-finger</keyword>
<dbReference type="Proteomes" id="UP000242715">
    <property type="component" value="Unassembled WGS sequence"/>
</dbReference>
<keyword evidence="2" id="KW-0862">Zinc</keyword>
<feature type="domain" description="CCHC-type" evidence="5">
    <location>
        <begin position="167"/>
        <end position="180"/>
    </location>
</feature>
<keyword evidence="4" id="KW-0472">Membrane</keyword>
<dbReference type="Pfam" id="PF07727">
    <property type="entry name" value="RVT_2"/>
    <property type="match status" value="2"/>
</dbReference>
<dbReference type="Pfam" id="PF22936">
    <property type="entry name" value="Pol_BBD"/>
    <property type="match status" value="1"/>
</dbReference>
<dbReference type="InterPro" id="IPR013103">
    <property type="entry name" value="RVT_2"/>
</dbReference>
<dbReference type="Pfam" id="PF25597">
    <property type="entry name" value="SH3_retrovirus"/>
    <property type="match status" value="1"/>
</dbReference>
<keyword evidence="7" id="KW-1185">Reference proteome</keyword>
<dbReference type="SUPFAM" id="SSF56672">
    <property type="entry name" value="DNA/RNA polymerases"/>
    <property type="match status" value="1"/>
</dbReference>
<feature type="compositionally biased region" description="Polar residues" evidence="3">
    <location>
        <begin position="204"/>
        <end position="225"/>
    </location>
</feature>
<dbReference type="InterPro" id="IPR001878">
    <property type="entry name" value="Znf_CCHC"/>
</dbReference>
<reference evidence="7" key="1">
    <citation type="journal article" date="2017" name="Front. Plant Sci.">
        <title>Climate Clever Clovers: New Paradigm to Reduce the Environmental Footprint of Ruminants by Breeding Low Methanogenic Forages Utilizing Haplotype Variation.</title>
        <authorList>
            <person name="Kaur P."/>
            <person name="Appels R."/>
            <person name="Bayer P.E."/>
            <person name="Keeble-Gagnere G."/>
            <person name="Wang J."/>
            <person name="Hirakawa H."/>
            <person name="Shirasawa K."/>
            <person name="Vercoe P."/>
            <person name="Stefanova K."/>
            <person name="Durmic Z."/>
            <person name="Nichols P."/>
            <person name="Revell C."/>
            <person name="Isobe S.N."/>
            <person name="Edwards D."/>
            <person name="Erskine W."/>
        </authorList>
    </citation>
    <scope>NUCLEOTIDE SEQUENCE [LARGE SCALE GENOMIC DNA]</scope>
    <source>
        <strain evidence="7">cv. Daliak</strain>
    </source>
</reference>
<dbReference type="GO" id="GO:0003676">
    <property type="term" value="F:nucleic acid binding"/>
    <property type="evidence" value="ECO:0007669"/>
    <property type="project" value="InterPro"/>
</dbReference>
<keyword evidence="1" id="KW-0645">Protease</keyword>
<evidence type="ECO:0000256" key="3">
    <source>
        <dbReference type="SAM" id="MobiDB-lite"/>
    </source>
</evidence>
<dbReference type="InterPro" id="IPR043502">
    <property type="entry name" value="DNA/RNA_pol_sf"/>
</dbReference>
<feature type="region of interest" description="Disordered" evidence="3">
    <location>
        <begin position="192"/>
        <end position="225"/>
    </location>
</feature>
<dbReference type="PANTHER" id="PTHR34222">
    <property type="entry name" value="GAG_PRE-INTEGRS DOMAIN-CONTAINING PROTEIN"/>
    <property type="match status" value="1"/>
</dbReference>
<accession>A0A2Z6PHX4</accession>
<dbReference type="Pfam" id="PF13976">
    <property type="entry name" value="gag_pre-integrs"/>
    <property type="match status" value="1"/>
</dbReference>
<keyword evidence="4" id="KW-0812">Transmembrane</keyword>
<feature type="transmembrane region" description="Helical" evidence="4">
    <location>
        <begin position="837"/>
        <end position="856"/>
    </location>
</feature>